<feature type="domain" description="Cell division protein FtsQ/DivIB C-terminal" evidence="8">
    <location>
        <begin position="254"/>
        <end position="371"/>
    </location>
</feature>
<keyword evidence="7" id="KW-0472">Membrane</keyword>
<keyword evidence="3 7" id="KW-0812">Transmembrane</keyword>
<keyword evidence="1" id="KW-1003">Cell membrane</keyword>
<feature type="compositionally biased region" description="Polar residues" evidence="6">
    <location>
        <begin position="12"/>
        <end position="21"/>
    </location>
</feature>
<reference evidence="9 10" key="1">
    <citation type="submission" date="2017-09" db="EMBL/GenBank/DDBJ databases">
        <title>Complete genome sequence of Oxytococcus suis strain ZY16052.</title>
        <authorList>
            <person name="Li F."/>
        </authorList>
    </citation>
    <scope>NUCLEOTIDE SEQUENCE [LARGE SCALE GENOMIC DNA]</scope>
    <source>
        <strain evidence="9 10">ZY16052</strain>
    </source>
</reference>
<organism evidence="9 10">
    <name type="scientific">Suicoccus acidiformans</name>
    <dbReference type="NCBI Taxonomy" id="2036206"/>
    <lineage>
        <taxon>Bacteria</taxon>
        <taxon>Bacillati</taxon>
        <taxon>Bacillota</taxon>
        <taxon>Bacilli</taxon>
        <taxon>Lactobacillales</taxon>
        <taxon>Aerococcaceae</taxon>
        <taxon>Suicoccus</taxon>
    </lineage>
</organism>
<evidence type="ECO:0000256" key="4">
    <source>
        <dbReference type="ARBA" id="ARBA00022989"/>
    </source>
</evidence>
<gene>
    <name evidence="9" type="ORF">CL176_08145</name>
</gene>
<feature type="transmembrane region" description="Helical" evidence="7">
    <location>
        <begin position="155"/>
        <end position="173"/>
    </location>
</feature>
<dbReference type="Proteomes" id="UP000263232">
    <property type="component" value="Chromosome"/>
</dbReference>
<dbReference type="AlphaFoldDB" id="A0A347WLL3"/>
<evidence type="ECO:0000313" key="9">
    <source>
        <dbReference type="EMBL" id="AXY25970.1"/>
    </source>
</evidence>
<dbReference type="GO" id="GO:0051301">
    <property type="term" value="P:cell division"/>
    <property type="evidence" value="ECO:0007669"/>
    <property type="project" value="UniProtKB-KW"/>
</dbReference>
<protein>
    <recommendedName>
        <fullName evidence="8">Cell division protein FtsQ/DivIB C-terminal domain-containing protein</fullName>
    </recommendedName>
</protein>
<dbReference type="PANTHER" id="PTHR37820:SF1">
    <property type="entry name" value="CELL DIVISION PROTEIN FTSQ"/>
    <property type="match status" value="1"/>
</dbReference>
<proteinExistence type="predicted"/>
<feature type="compositionally biased region" description="Basic and acidic residues" evidence="6">
    <location>
        <begin position="1"/>
        <end position="10"/>
    </location>
</feature>
<evidence type="ECO:0000256" key="7">
    <source>
        <dbReference type="SAM" id="Phobius"/>
    </source>
</evidence>
<evidence type="ECO:0000256" key="2">
    <source>
        <dbReference type="ARBA" id="ARBA00022618"/>
    </source>
</evidence>
<dbReference type="EMBL" id="CP023434">
    <property type="protein sequence ID" value="AXY25970.1"/>
    <property type="molecule type" value="Genomic_DNA"/>
</dbReference>
<dbReference type="Pfam" id="PF03799">
    <property type="entry name" value="FtsQ_DivIB_C"/>
    <property type="match status" value="1"/>
</dbReference>
<evidence type="ECO:0000256" key="5">
    <source>
        <dbReference type="ARBA" id="ARBA00023306"/>
    </source>
</evidence>
<evidence type="ECO:0000256" key="3">
    <source>
        <dbReference type="ARBA" id="ARBA00022692"/>
    </source>
</evidence>
<feature type="region of interest" description="Disordered" evidence="6">
    <location>
        <begin position="1"/>
        <end position="48"/>
    </location>
</feature>
<dbReference type="KEGG" id="abae:CL176_08145"/>
<name>A0A347WLL3_9LACT</name>
<keyword evidence="4 7" id="KW-1133">Transmembrane helix</keyword>
<keyword evidence="5" id="KW-0131">Cell cycle</keyword>
<feature type="region of interest" description="Disordered" evidence="6">
    <location>
        <begin position="79"/>
        <end position="133"/>
    </location>
</feature>
<dbReference type="GO" id="GO:0005886">
    <property type="term" value="C:plasma membrane"/>
    <property type="evidence" value="ECO:0007669"/>
    <property type="project" value="TreeGrafter"/>
</dbReference>
<sequence length="388" mass="44298">MRRSNRREIMGQRSNQDTSGTPVPRGNYRLDAQGQPIIPQYNEADLNRRRMSDQDYFTHPKHSQPQRSAPQRVYHLDQYRQGQRRWQERSRSTAPPSSRQAQRNQGNYYQREAPLAQPSTGRTFSRKDSAPQKHANFQGALQKDIAALPKGKTKLLAVYMALLVISLITAYQVSPLKRINQMTVEGNNYVQDQVVIEATNLLPFDEVDRLYAQKQAVVDKMKLDIPLIESVSFRKDDWQETQIIVNEMEAVAQVERNGQMNLVLANGTMIDSIPQTLNIAEIEDELPNLYQFESQGKVMELANNALRNIEPELLAQMEGIYLTETAENPNAIEVHMKDGNIVQAIINTFAQKMQYYPNMLEQLDGQKGVINLEVGAYFTTDLSGVKTR</sequence>
<dbReference type="OrthoDB" id="1819027at2"/>
<feature type="compositionally biased region" description="Polar residues" evidence="6">
    <location>
        <begin position="92"/>
        <end position="108"/>
    </location>
</feature>
<evidence type="ECO:0000256" key="6">
    <source>
        <dbReference type="SAM" id="MobiDB-lite"/>
    </source>
</evidence>
<dbReference type="RefSeq" id="WP_118990870.1">
    <property type="nucleotide sequence ID" value="NZ_CP023434.1"/>
</dbReference>
<accession>A0A347WLL3</accession>
<evidence type="ECO:0000313" key="10">
    <source>
        <dbReference type="Proteomes" id="UP000263232"/>
    </source>
</evidence>
<keyword evidence="10" id="KW-1185">Reference proteome</keyword>
<keyword evidence="2" id="KW-0132">Cell division</keyword>
<dbReference type="InterPro" id="IPR050487">
    <property type="entry name" value="FtsQ_DivIB"/>
</dbReference>
<dbReference type="InterPro" id="IPR005548">
    <property type="entry name" value="Cell_div_FtsQ/DivIB_C"/>
</dbReference>
<dbReference type="PANTHER" id="PTHR37820">
    <property type="entry name" value="CELL DIVISION PROTEIN DIVIB"/>
    <property type="match status" value="1"/>
</dbReference>
<dbReference type="Gene3D" id="3.40.50.10960">
    <property type="match status" value="1"/>
</dbReference>
<evidence type="ECO:0000256" key="1">
    <source>
        <dbReference type="ARBA" id="ARBA00022475"/>
    </source>
</evidence>
<evidence type="ECO:0000259" key="8">
    <source>
        <dbReference type="Pfam" id="PF03799"/>
    </source>
</evidence>